<dbReference type="Gene3D" id="3.60.40.10">
    <property type="entry name" value="PPM-type phosphatase domain"/>
    <property type="match status" value="1"/>
</dbReference>
<dbReference type="Proteomes" id="UP000677668">
    <property type="component" value="Chromosome 2"/>
</dbReference>
<dbReference type="InterPro" id="IPR036457">
    <property type="entry name" value="PPM-type-like_dom_sf"/>
</dbReference>
<organism evidence="4 5">
    <name type="scientific">Chloracidobacterium sp. N</name>
    <dbReference type="NCBI Taxonomy" id="2821540"/>
    <lineage>
        <taxon>Bacteria</taxon>
        <taxon>Pseudomonadati</taxon>
        <taxon>Acidobacteriota</taxon>
        <taxon>Terriglobia</taxon>
        <taxon>Terriglobales</taxon>
        <taxon>Acidobacteriaceae</taxon>
        <taxon>Chloracidobacterium</taxon>
        <taxon>Chloracidobacterium aggregatum</taxon>
    </lineage>
</organism>
<dbReference type="Pfam" id="PF07228">
    <property type="entry name" value="SpoIIE"/>
    <property type="match status" value="1"/>
</dbReference>
<dbReference type="SUPFAM" id="SSF63829">
    <property type="entry name" value="Calcium-dependent phosphotriesterase"/>
    <property type="match status" value="3"/>
</dbReference>
<reference evidence="4 5" key="1">
    <citation type="submission" date="2021-03" db="EMBL/GenBank/DDBJ databases">
        <title>Genomic and phenotypic characterization of Chloracidobacterium isolates provides evidence for multiple species.</title>
        <authorList>
            <person name="Saini M.K."/>
            <person name="Costas A.M.G."/>
            <person name="Tank M."/>
            <person name="Bryant D.A."/>
        </authorList>
    </citation>
    <scope>NUCLEOTIDE SEQUENCE [LARGE SCALE GENOMIC DNA]</scope>
    <source>
        <strain evidence="4 5">N</strain>
    </source>
</reference>
<keyword evidence="2" id="KW-0472">Membrane</keyword>
<evidence type="ECO:0000259" key="3">
    <source>
        <dbReference type="SMART" id="SM00331"/>
    </source>
</evidence>
<evidence type="ECO:0000256" key="1">
    <source>
        <dbReference type="ARBA" id="ARBA00022553"/>
    </source>
</evidence>
<feature type="domain" description="PPM-type phosphatase" evidence="3">
    <location>
        <begin position="931"/>
        <end position="1159"/>
    </location>
</feature>
<gene>
    <name evidence="4" type="ORF">J8C05_11110</name>
</gene>
<protein>
    <submittedName>
        <fullName evidence="4">SpoIIE family protein phosphatase</fullName>
    </submittedName>
</protein>
<dbReference type="EMBL" id="CP072643">
    <property type="protein sequence ID" value="QUV95392.1"/>
    <property type="molecule type" value="Genomic_DNA"/>
</dbReference>
<evidence type="ECO:0000313" key="4">
    <source>
        <dbReference type="EMBL" id="QUV95392.1"/>
    </source>
</evidence>
<evidence type="ECO:0000256" key="2">
    <source>
        <dbReference type="SAM" id="Phobius"/>
    </source>
</evidence>
<dbReference type="InterPro" id="IPR001932">
    <property type="entry name" value="PPM-type_phosphatase-like_dom"/>
</dbReference>
<evidence type="ECO:0000313" key="5">
    <source>
        <dbReference type="Proteomes" id="UP000677668"/>
    </source>
</evidence>
<keyword evidence="5" id="KW-1185">Reference proteome</keyword>
<feature type="transmembrane region" description="Helical" evidence="2">
    <location>
        <begin position="832"/>
        <end position="850"/>
    </location>
</feature>
<keyword evidence="2" id="KW-0812">Transmembrane</keyword>
<dbReference type="InterPro" id="IPR013783">
    <property type="entry name" value="Ig-like_fold"/>
</dbReference>
<dbReference type="Gene3D" id="2.130.10.10">
    <property type="entry name" value="YVTN repeat-like/Quinoprotein amine dehydrogenase"/>
    <property type="match status" value="3"/>
</dbReference>
<dbReference type="SMART" id="SM00331">
    <property type="entry name" value="PP2C_SIG"/>
    <property type="match status" value="1"/>
</dbReference>
<dbReference type="InterPro" id="IPR011123">
    <property type="entry name" value="Y_Y_Y"/>
</dbReference>
<dbReference type="PANTHER" id="PTHR43547:SF2">
    <property type="entry name" value="HYBRID SIGNAL TRANSDUCTION HISTIDINE KINASE C"/>
    <property type="match status" value="1"/>
</dbReference>
<dbReference type="Pfam" id="PF07494">
    <property type="entry name" value="Reg_prop"/>
    <property type="match status" value="7"/>
</dbReference>
<keyword evidence="1" id="KW-0597">Phosphoprotein</keyword>
<keyword evidence="2" id="KW-1133">Transmembrane helix</keyword>
<dbReference type="Gene3D" id="2.60.40.10">
    <property type="entry name" value="Immunoglobulins"/>
    <property type="match status" value="1"/>
</dbReference>
<dbReference type="InterPro" id="IPR015943">
    <property type="entry name" value="WD40/YVTN_repeat-like_dom_sf"/>
</dbReference>
<sequence>MAWLAYSRWVLLICSIAFWFLPAAAGPRLRVQRWSVEQGMSQASVNTLLQDRTGLMWIGTHDGLNRFDGYTFTAYRADPFSPASLTHSNITALAEAADGNLWVGTLRGLNRLDPRTGQVYPLPLDGVRVLALYVDPQGWVWAGTTRGLYQIDPTTCAVSSVWTEPTDGGAPAAVPTAVYALAHDGAGGLWLGLERGVTRFDMATRQATPPADHILSRLPAERVWFIRPVEGGVLWLGQNAGVTCFNPLTGQVEPLAITDAQSGQPVSGWLRTARNCTTDAQGQVWIGTEDQGVVSLEPKTGRAWRFVHQPADPSGLSHNAIRALCRDQAGGLWFGTPTGLDRYDPQAPVFTPYRHEVGNPNSLGYDAVSHCFEDRQGRLWVGMDGGGLDCLDGSTFTHFTTQSAPAYRLEGNRIWWITEDHRGNLWFAGGAGGLGRRDPRGNLHFYRPRPGFPRSFSSEVVYALLVDRDGTLWIGTEQSGLARYEPATDDFTHFRHDPNRPGTLPSNTVSRLAEDGQGQLWVGTPQGVARLDRQTGNAQVFVPDPNRPGSLGNGSVVRLFRDSAGEIWVGTHFGIYHFEPGTQTFRAFRSGAGQGFVGRIINDVVESPPGVLWVGTEDGLNRIESATGRVTAMTMRDGLPASRIVELYADTTGKLWLGLNIGLCQFDPVTHRFRLFDVRDGLVDNQARQSFFQRRNGEVLFVSTKGFTAFRPEAVRANPVPPPVVVTGFRKFDRLQPFDGESVLSLDYDENHFAFEFAALNYTVPERNQYAYRLEGFDRDWIYCGTRRYASYTNLDPGEYVFRVRGSNDSGLWNEDGKRVRVRIRPAPWRTWWAYLGYGLLLAGGVWFGLRVRLARVRAQARLREAQFRAQAAESQASAAAALATVRERDAEIFRLRNIELAEANQLVTDSLLYAQRIQSAILPDPGLLRSAFEETFVLYCPKDIVSGDFYWFHRTDDAWFLAVGDCTGHGVPGALMAMVGTTLLNQMVVERGLVSPAAILAELDGAVRRLLRQDQDANQTGAADGMDIILCRFDRTHGGLTLAGARRPLYVVTAEGVLTEYRGSRRAIGGRPGRHGLSFEETHLVVERPVNVYLTTDGLADQPDAGHRKFGTARLRTWLQQVAALPLALQGEQLTAVLTAHMGAEPQRDDITLVGVRYPGASRSF</sequence>
<name>A0ABX8B5N3_9BACT</name>
<dbReference type="PANTHER" id="PTHR43547">
    <property type="entry name" value="TWO-COMPONENT HISTIDINE KINASE"/>
    <property type="match status" value="1"/>
</dbReference>
<proteinExistence type="predicted"/>
<accession>A0ABX8B5N3</accession>
<dbReference type="Pfam" id="PF07495">
    <property type="entry name" value="Y_Y_Y"/>
    <property type="match status" value="1"/>
</dbReference>
<dbReference type="InterPro" id="IPR011110">
    <property type="entry name" value="Reg_prop"/>
</dbReference>
<dbReference type="RefSeq" id="WP_211423617.1">
    <property type="nucleotide sequence ID" value="NZ_CP072643.1"/>
</dbReference>